<comment type="caution">
    <text evidence="2">The sequence shown here is derived from an EMBL/GenBank/DDBJ whole genome shotgun (WGS) entry which is preliminary data.</text>
</comment>
<dbReference type="InterPro" id="IPR052755">
    <property type="entry name" value="Lysozyme_Inhibitor_LprI"/>
</dbReference>
<feature type="chain" id="PRO_5026001780" description="Lysozyme inhibitor LprI N-terminal domain-containing protein" evidence="1">
    <location>
        <begin position="22"/>
        <end position="117"/>
    </location>
</feature>
<gene>
    <name evidence="2" type="ORF">GIW81_13955</name>
</gene>
<dbReference type="EMBL" id="WMBQ01000002">
    <property type="protein sequence ID" value="MTD95439.1"/>
    <property type="molecule type" value="Genomic_DNA"/>
</dbReference>
<keyword evidence="3" id="KW-1185">Reference proteome</keyword>
<protein>
    <recommendedName>
        <fullName evidence="4">Lysozyme inhibitor LprI N-terminal domain-containing protein</fullName>
    </recommendedName>
</protein>
<dbReference type="PANTHER" id="PTHR37549">
    <property type="entry name" value="LIPOPROTEIN LPRI"/>
    <property type="match status" value="1"/>
</dbReference>
<evidence type="ECO:0000313" key="3">
    <source>
        <dbReference type="Proteomes" id="UP000440694"/>
    </source>
</evidence>
<feature type="signal peptide" evidence="1">
    <location>
        <begin position="1"/>
        <end position="21"/>
    </location>
</feature>
<organism evidence="2 3">
    <name type="scientific">Hyphomicrobium album</name>
    <dbReference type="NCBI Taxonomy" id="2665159"/>
    <lineage>
        <taxon>Bacteria</taxon>
        <taxon>Pseudomonadati</taxon>
        <taxon>Pseudomonadota</taxon>
        <taxon>Alphaproteobacteria</taxon>
        <taxon>Hyphomicrobiales</taxon>
        <taxon>Hyphomicrobiaceae</taxon>
        <taxon>Hyphomicrobium</taxon>
    </lineage>
</organism>
<proteinExistence type="predicted"/>
<evidence type="ECO:0000313" key="2">
    <source>
        <dbReference type="EMBL" id="MTD95439.1"/>
    </source>
</evidence>
<dbReference type="GO" id="GO:0005576">
    <property type="term" value="C:extracellular region"/>
    <property type="evidence" value="ECO:0007669"/>
    <property type="project" value="TreeGrafter"/>
</dbReference>
<dbReference type="Proteomes" id="UP000440694">
    <property type="component" value="Unassembled WGS sequence"/>
</dbReference>
<name>A0A6I3KLY3_9HYPH</name>
<accession>A0A6I3KLY3</accession>
<reference evidence="2 3" key="1">
    <citation type="submission" date="2019-11" db="EMBL/GenBank/DDBJ databases">
        <title>Identification of a novel strain.</title>
        <authorList>
            <person name="Xu Q."/>
            <person name="Wang G."/>
        </authorList>
    </citation>
    <scope>NUCLEOTIDE SEQUENCE [LARGE SCALE GENOMIC DNA]</scope>
    <source>
        <strain evidence="3">xq</strain>
    </source>
</reference>
<sequence>MRCLFAALAAAVLLAPGAAAAGEYAPMNCAKAKSAAEKTICKDYELGQLEARMATLYAVATSLVAMGQRGDMLGAQRDFLQERENCGADAACIRQKYDARIADLQGTIDAIASRGPF</sequence>
<dbReference type="RefSeq" id="WP_154739983.1">
    <property type="nucleotide sequence ID" value="NZ_WMBQ01000002.1"/>
</dbReference>
<dbReference type="PANTHER" id="PTHR37549:SF1">
    <property type="entry name" value="LIPOPROTEIN LPRI"/>
    <property type="match status" value="1"/>
</dbReference>
<dbReference type="AlphaFoldDB" id="A0A6I3KLY3"/>
<evidence type="ECO:0000256" key="1">
    <source>
        <dbReference type="SAM" id="SignalP"/>
    </source>
</evidence>
<evidence type="ECO:0008006" key="4">
    <source>
        <dbReference type="Google" id="ProtNLM"/>
    </source>
</evidence>
<keyword evidence="1" id="KW-0732">Signal</keyword>